<dbReference type="GO" id="GO:0005829">
    <property type="term" value="C:cytosol"/>
    <property type="evidence" value="ECO:0007669"/>
    <property type="project" value="TreeGrafter"/>
</dbReference>
<dbReference type="PANTHER" id="PTHR10621:SF38">
    <property type="entry name" value="UBIQUITIN DOMAIN-CONTAINING PROTEIN 7SL RNA1-RELATED"/>
    <property type="match status" value="1"/>
</dbReference>
<feature type="domain" description="Ubiquitin-like" evidence="1">
    <location>
        <begin position="1"/>
        <end position="73"/>
    </location>
</feature>
<dbReference type="SUPFAM" id="SSF54236">
    <property type="entry name" value="Ubiquitin-like"/>
    <property type="match status" value="2"/>
</dbReference>
<dbReference type="Pfam" id="PF00240">
    <property type="entry name" value="ubiquitin"/>
    <property type="match status" value="1"/>
</dbReference>
<evidence type="ECO:0000313" key="3">
    <source>
        <dbReference type="Proteomes" id="UP000775213"/>
    </source>
</evidence>
<dbReference type="GO" id="GO:0070628">
    <property type="term" value="F:proteasome binding"/>
    <property type="evidence" value="ECO:0007669"/>
    <property type="project" value="TreeGrafter"/>
</dbReference>
<dbReference type="GO" id="GO:0043130">
    <property type="term" value="F:ubiquitin binding"/>
    <property type="evidence" value="ECO:0007669"/>
    <property type="project" value="TreeGrafter"/>
</dbReference>
<organism evidence="2 3">
    <name type="scientific">Dendrobium chrysotoxum</name>
    <name type="common">Orchid</name>
    <dbReference type="NCBI Taxonomy" id="161865"/>
    <lineage>
        <taxon>Eukaryota</taxon>
        <taxon>Viridiplantae</taxon>
        <taxon>Streptophyta</taxon>
        <taxon>Embryophyta</taxon>
        <taxon>Tracheophyta</taxon>
        <taxon>Spermatophyta</taxon>
        <taxon>Magnoliopsida</taxon>
        <taxon>Liliopsida</taxon>
        <taxon>Asparagales</taxon>
        <taxon>Orchidaceae</taxon>
        <taxon>Epidendroideae</taxon>
        <taxon>Malaxideae</taxon>
        <taxon>Dendrobiinae</taxon>
        <taxon>Dendrobium</taxon>
    </lineage>
</organism>
<comment type="caution">
    <text evidence="2">The sequence shown here is derived from an EMBL/GenBank/DDBJ whole genome shotgun (WGS) entry which is preliminary data.</text>
</comment>
<evidence type="ECO:0000259" key="1">
    <source>
        <dbReference type="PROSITE" id="PS50053"/>
    </source>
</evidence>
<dbReference type="PANTHER" id="PTHR10621">
    <property type="entry name" value="UV EXCISION REPAIR PROTEIN RAD23"/>
    <property type="match status" value="1"/>
</dbReference>
<sequence length="177" mass="20906">MDVTFETDDGRRFEEEIWFFSPVREIKEKLHKSHGFPVSHQTLFFNGMIMEDERDFEYYNVIQGSLILLRLQRELEPKPEPESTNGGGRRMKVTVMVPRVAMGLKRLEVEVNLADNVGELRKELLKMKERSYSFYLPVEGFFFIYKCNVMEEDKPFWWHDVQAGDIIEIFNGSVKQG</sequence>
<dbReference type="GO" id="GO:0031593">
    <property type="term" value="F:polyubiquitin modification-dependent protein binding"/>
    <property type="evidence" value="ECO:0007669"/>
    <property type="project" value="TreeGrafter"/>
</dbReference>
<dbReference type="PROSITE" id="PS50053">
    <property type="entry name" value="UBIQUITIN_2"/>
    <property type="match status" value="1"/>
</dbReference>
<accession>A0AAV7HML8</accession>
<dbReference type="Proteomes" id="UP000775213">
    <property type="component" value="Unassembled WGS sequence"/>
</dbReference>
<dbReference type="SMART" id="SM00213">
    <property type="entry name" value="UBQ"/>
    <property type="match status" value="1"/>
</dbReference>
<gene>
    <name evidence="2" type="ORF">IEQ34_002134</name>
</gene>
<dbReference type="GO" id="GO:0005654">
    <property type="term" value="C:nucleoplasm"/>
    <property type="evidence" value="ECO:0007669"/>
    <property type="project" value="TreeGrafter"/>
</dbReference>
<dbReference type="AlphaFoldDB" id="A0AAV7HML8"/>
<keyword evidence="3" id="KW-1185">Reference proteome</keyword>
<dbReference type="InterPro" id="IPR029071">
    <property type="entry name" value="Ubiquitin-like_domsf"/>
</dbReference>
<protein>
    <recommendedName>
        <fullName evidence="1">Ubiquitin-like domain-containing protein</fullName>
    </recommendedName>
</protein>
<evidence type="ECO:0000313" key="2">
    <source>
        <dbReference type="EMBL" id="KAH0468902.1"/>
    </source>
</evidence>
<name>A0AAV7HML8_DENCH</name>
<dbReference type="InterPro" id="IPR000626">
    <property type="entry name" value="Ubiquitin-like_dom"/>
</dbReference>
<reference evidence="2 3" key="1">
    <citation type="journal article" date="2021" name="Hortic Res">
        <title>Chromosome-scale assembly of the Dendrobium chrysotoxum genome enhances the understanding of orchid evolution.</title>
        <authorList>
            <person name="Zhang Y."/>
            <person name="Zhang G.Q."/>
            <person name="Zhang D."/>
            <person name="Liu X.D."/>
            <person name="Xu X.Y."/>
            <person name="Sun W.H."/>
            <person name="Yu X."/>
            <person name="Zhu X."/>
            <person name="Wang Z.W."/>
            <person name="Zhao X."/>
            <person name="Zhong W.Y."/>
            <person name="Chen H."/>
            <person name="Yin W.L."/>
            <person name="Huang T."/>
            <person name="Niu S.C."/>
            <person name="Liu Z.J."/>
        </authorList>
    </citation>
    <scope>NUCLEOTIDE SEQUENCE [LARGE SCALE GENOMIC DNA]</scope>
    <source>
        <strain evidence="2">Lindl</strain>
    </source>
</reference>
<dbReference type="Gene3D" id="3.10.20.90">
    <property type="entry name" value="Phosphatidylinositol 3-kinase Catalytic Subunit, Chain A, domain 1"/>
    <property type="match status" value="1"/>
</dbReference>
<dbReference type="GO" id="GO:0043161">
    <property type="term" value="P:proteasome-mediated ubiquitin-dependent protein catabolic process"/>
    <property type="evidence" value="ECO:0007669"/>
    <property type="project" value="TreeGrafter"/>
</dbReference>
<dbReference type="EMBL" id="JAGFBR010000003">
    <property type="protein sequence ID" value="KAH0468902.1"/>
    <property type="molecule type" value="Genomic_DNA"/>
</dbReference>
<proteinExistence type="predicted"/>